<organism evidence="1 2">
    <name type="scientific">Leucogyrophana mollusca</name>
    <dbReference type="NCBI Taxonomy" id="85980"/>
    <lineage>
        <taxon>Eukaryota</taxon>
        <taxon>Fungi</taxon>
        <taxon>Dikarya</taxon>
        <taxon>Basidiomycota</taxon>
        <taxon>Agaricomycotina</taxon>
        <taxon>Agaricomycetes</taxon>
        <taxon>Agaricomycetidae</taxon>
        <taxon>Boletales</taxon>
        <taxon>Boletales incertae sedis</taxon>
        <taxon>Leucogyrophana</taxon>
    </lineage>
</organism>
<evidence type="ECO:0000313" key="1">
    <source>
        <dbReference type="EMBL" id="KAH7928084.1"/>
    </source>
</evidence>
<evidence type="ECO:0000313" key="2">
    <source>
        <dbReference type="Proteomes" id="UP000790709"/>
    </source>
</evidence>
<keyword evidence="2" id="KW-1185">Reference proteome</keyword>
<accession>A0ACB8BRP9</accession>
<name>A0ACB8BRP9_9AGAM</name>
<gene>
    <name evidence="1" type="ORF">BV22DRAFT_1149218</name>
</gene>
<proteinExistence type="predicted"/>
<comment type="caution">
    <text evidence="1">The sequence shown here is derived from an EMBL/GenBank/DDBJ whole genome shotgun (WGS) entry which is preliminary data.</text>
</comment>
<dbReference type="EMBL" id="MU266357">
    <property type="protein sequence ID" value="KAH7928084.1"/>
    <property type="molecule type" value="Genomic_DNA"/>
</dbReference>
<reference evidence="1" key="1">
    <citation type="journal article" date="2021" name="New Phytol.">
        <title>Evolutionary innovations through gain and loss of genes in the ectomycorrhizal Boletales.</title>
        <authorList>
            <person name="Wu G."/>
            <person name="Miyauchi S."/>
            <person name="Morin E."/>
            <person name="Kuo A."/>
            <person name="Drula E."/>
            <person name="Varga T."/>
            <person name="Kohler A."/>
            <person name="Feng B."/>
            <person name="Cao Y."/>
            <person name="Lipzen A."/>
            <person name="Daum C."/>
            <person name="Hundley H."/>
            <person name="Pangilinan J."/>
            <person name="Johnson J."/>
            <person name="Barry K."/>
            <person name="LaButti K."/>
            <person name="Ng V."/>
            <person name="Ahrendt S."/>
            <person name="Min B."/>
            <person name="Choi I.G."/>
            <person name="Park H."/>
            <person name="Plett J.M."/>
            <person name="Magnuson J."/>
            <person name="Spatafora J.W."/>
            <person name="Nagy L.G."/>
            <person name="Henrissat B."/>
            <person name="Grigoriev I.V."/>
            <person name="Yang Z.L."/>
            <person name="Xu J."/>
            <person name="Martin F.M."/>
        </authorList>
    </citation>
    <scope>NUCLEOTIDE SEQUENCE</scope>
    <source>
        <strain evidence="1">KUC20120723A-06</strain>
    </source>
</reference>
<sequence length="402" mass="44787">MEYFSEDHSRLLLSKEWLVKIDPHRSTPYFIKFYSSAVDLFCCVLVTDTKTTWFEVLTSKQFARRWRDCNKRSNAPSPVEGEEEAWRTRHIELLSRAHTLGGMADISFEIVESNYADFAFELECEAFKWRWDTIFVGHKTSAEILSKHLIMPLISVNHLAFSSPDAVADLSKNDLEKATDKVGRTARRTVDTHIRNAMSKPRVATTLRRMTALFNFIPDLPGILTDAEKPDLHDEETIPKIRPAPEPSGGTRPPSSEQYDSNMDVQLPSRGVSPSEPRRQPDSATESEDEAGPSAATQTKPTQCTKPPSLAGTCSSAQPSSAIPSRITTPSPGATRTQRDMKGPSSDSESSPARPIKKAKAPTVSSDDDSEEERRKRVAQIKSGFAAKRGPRQPLKRGGKRF</sequence>
<protein>
    <submittedName>
        <fullName evidence="1">Uncharacterized protein</fullName>
    </submittedName>
</protein>
<dbReference type="Proteomes" id="UP000790709">
    <property type="component" value="Unassembled WGS sequence"/>
</dbReference>